<gene>
    <name evidence="1" type="ORF">F5984_16925</name>
</gene>
<dbReference type="InterPro" id="IPR010451">
    <property type="entry name" value="Acetoacetate_decarboxylase"/>
</dbReference>
<organism evidence="1 2">
    <name type="scientific">Rudanella paleaurantiibacter</name>
    <dbReference type="NCBI Taxonomy" id="2614655"/>
    <lineage>
        <taxon>Bacteria</taxon>
        <taxon>Pseudomonadati</taxon>
        <taxon>Bacteroidota</taxon>
        <taxon>Cytophagia</taxon>
        <taxon>Cytophagales</taxon>
        <taxon>Cytophagaceae</taxon>
        <taxon>Rudanella</taxon>
    </lineage>
</organism>
<dbReference type="RefSeq" id="WP_152125392.1">
    <property type="nucleotide sequence ID" value="NZ_WELI01000006.1"/>
</dbReference>
<evidence type="ECO:0000313" key="1">
    <source>
        <dbReference type="EMBL" id="KAB7729312.1"/>
    </source>
</evidence>
<protein>
    <recommendedName>
        <fullName evidence="3">Acetoacetate decarboxylase</fullName>
    </recommendedName>
</protein>
<evidence type="ECO:0000313" key="2">
    <source>
        <dbReference type="Proteomes" id="UP000488299"/>
    </source>
</evidence>
<accession>A0A7J5TXD8</accession>
<comment type="caution">
    <text evidence="1">The sequence shown here is derived from an EMBL/GenBank/DDBJ whole genome shotgun (WGS) entry which is preliminary data.</text>
</comment>
<dbReference type="PANTHER" id="PTHR40518:SF1">
    <property type="entry name" value="ACETOACETATE DECARBOXYLASE"/>
    <property type="match status" value="1"/>
</dbReference>
<proteinExistence type="predicted"/>
<dbReference type="PANTHER" id="PTHR40518">
    <property type="entry name" value="ACETOACETATE DECARBOXYLASE"/>
    <property type="match status" value="1"/>
</dbReference>
<sequence>MTTPAQIAPPPWTLHGEGIVMVAHFSESFVRKHGFLNPTQQKGYRGYVGLVMLVDYRTSGVGPYRELLFIPGLFRLNGQTVFSISKIYVSTYDSVWNGIQNWGIPKELADFELTTRPDGTRHFAVSQQGEPFFSAQVKPWGPRLPVKTRLLPPFRIMQQHDGKTWLLTQPEATGRARLGSLKQVKVNPAYFPDISQGRVLSTFVVDDFEMTFPVPQSTPV</sequence>
<dbReference type="SUPFAM" id="SSF160104">
    <property type="entry name" value="Acetoacetate decarboxylase-like"/>
    <property type="match status" value="1"/>
</dbReference>
<dbReference type="EMBL" id="WELI01000006">
    <property type="protein sequence ID" value="KAB7729312.1"/>
    <property type="molecule type" value="Genomic_DNA"/>
</dbReference>
<name>A0A7J5TXD8_9BACT</name>
<dbReference type="GO" id="GO:0016829">
    <property type="term" value="F:lyase activity"/>
    <property type="evidence" value="ECO:0007669"/>
    <property type="project" value="InterPro"/>
</dbReference>
<reference evidence="1 2" key="1">
    <citation type="submission" date="2019-10" db="EMBL/GenBank/DDBJ databases">
        <title>Rudanella paleaurantiibacter sp. nov., isolated from sludge.</title>
        <authorList>
            <person name="Xu S.Q."/>
        </authorList>
    </citation>
    <scope>NUCLEOTIDE SEQUENCE [LARGE SCALE GENOMIC DNA]</scope>
    <source>
        <strain evidence="1 2">HX-22-17</strain>
    </source>
</reference>
<dbReference type="AlphaFoldDB" id="A0A7J5TXD8"/>
<dbReference type="Proteomes" id="UP000488299">
    <property type="component" value="Unassembled WGS sequence"/>
</dbReference>
<evidence type="ECO:0008006" key="3">
    <source>
        <dbReference type="Google" id="ProtNLM"/>
    </source>
</evidence>
<dbReference type="Gene3D" id="2.40.400.10">
    <property type="entry name" value="Acetoacetate decarboxylase-like"/>
    <property type="match status" value="1"/>
</dbReference>
<dbReference type="Pfam" id="PF06314">
    <property type="entry name" value="ADC"/>
    <property type="match status" value="1"/>
</dbReference>
<dbReference type="InterPro" id="IPR023375">
    <property type="entry name" value="ADC_dom_sf"/>
</dbReference>
<keyword evidence="2" id="KW-1185">Reference proteome</keyword>